<dbReference type="EMBL" id="JAKLTY010000043">
    <property type="protein sequence ID" value="MCG2632514.1"/>
    <property type="molecule type" value="Genomic_DNA"/>
</dbReference>
<evidence type="ECO:0000313" key="2">
    <source>
        <dbReference type="EMBL" id="MCG2667613.1"/>
    </source>
</evidence>
<organism evidence="1 4">
    <name type="scientific">Bradyrhizobium zhengyangense</name>
    <dbReference type="NCBI Taxonomy" id="2911009"/>
    <lineage>
        <taxon>Bacteria</taxon>
        <taxon>Pseudomonadati</taxon>
        <taxon>Pseudomonadota</taxon>
        <taxon>Alphaproteobacteria</taxon>
        <taxon>Hyphomicrobiales</taxon>
        <taxon>Nitrobacteraceae</taxon>
        <taxon>Bradyrhizobium</taxon>
    </lineage>
</organism>
<keyword evidence="3" id="KW-1185">Reference proteome</keyword>
<dbReference type="RefSeq" id="WP_237864325.1">
    <property type="nucleotide sequence ID" value="NZ_JAKLTY010000043.1"/>
</dbReference>
<evidence type="ECO:0000313" key="1">
    <source>
        <dbReference type="EMBL" id="MCG2632514.1"/>
    </source>
</evidence>
<sequence length="288" mass="31879">MVFALPSRAYDLQMQDRSADRARDHGWVFGLPPGIESEQWPLDPVTGYPLMHGFTLLLPDDYRVHGEDIVAVSFFATAPDHNDGGAPDDPEIREAVAARASHPRLSRMTDILDYEYAAILLTKAEYDGAFATPPAPLALATAERPRWLDVGAACAFHESAAPYAKKLLPTTPRADLAENRAIALTARAEDPNAGKGPQDTHVKRGPPTGYQPYYYYVDGVASRDNFRLHDWGKDHAPNHLGGTMRPCQAVPEMSPFYIEFEEYFGGYNFGGGNAQLDFRDMKFDWACG</sequence>
<evidence type="ECO:0000313" key="3">
    <source>
        <dbReference type="Proteomes" id="UP001139012"/>
    </source>
</evidence>
<dbReference type="Proteomes" id="UP001139012">
    <property type="component" value="Unassembled WGS sequence"/>
</dbReference>
<gene>
    <name evidence="2" type="ORF">L6637_11660</name>
    <name evidence="1" type="ORF">L6654_38570</name>
</gene>
<proteinExistence type="predicted"/>
<dbReference type="Proteomes" id="UP001139054">
    <property type="component" value="Unassembled WGS sequence"/>
</dbReference>
<accession>A0A9X1RKX0</accession>
<reference evidence="1" key="1">
    <citation type="submission" date="2022-01" db="EMBL/GenBank/DDBJ databases">
        <title>Genome sequnece data of strain Bradyrhizobium sp. nov.</title>
        <authorList>
            <person name="Zhang J."/>
        </authorList>
    </citation>
    <scope>NUCLEOTIDE SEQUENCE</scope>
    <source>
        <strain evidence="2">WYCCWR 12774</strain>
        <strain evidence="1">WYCCWR 13023</strain>
    </source>
</reference>
<dbReference type="EMBL" id="JAKLUA010000003">
    <property type="protein sequence ID" value="MCG2667613.1"/>
    <property type="molecule type" value="Genomic_DNA"/>
</dbReference>
<evidence type="ECO:0000313" key="4">
    <source>
        <dbReference type="Proteomes" id="UP001139054"/>
    </source>
</evidence>
<name>A0A9X1RKX0_9BRAD</name>
<comment type="caution">
    <text evidence="1">The sequence shown here is derived from an EMBL/GenBank/DDBJ whole genome shotgun (WGS) entry which is preliminary data.</text>
</comment>
<protein>
    <submittedName>
        <fullName evidence="1">Uncharacterized protein</fullName>
    </submittedName>
</protein>
<dbReference type="AlphaFoldDB" id="A0A9X1RKX0"/>